<feature type="region of interest" description="Disordered" evidence="4">
    <location>
        <begin position="1"/>
        <end position="24"/>
    </location>
</feature>
<reference evidence="7" key="1">
    <citation type="journal article" date="2017" name="Sci. Rep.">
        <title>Determination of the Genome and Primary Transcriptome of Syngas Fermenting Eubacterium limosum ATCC 8486.</title>
        <authorList>
            <person name="Song Y."/>
            <person name="Shin J."/>
            <person name="Jeong Y."/>
            <person name="Jin S."/>
            <person name="Lee J.K."/>
            <person name="Kim D.R."/>
            <person name="Kim S.C."/>
            <person name="Cho S."/>
            <person name="Cho B.K."/>
        </authorList>
    </citation>
    <scope>NUCLEOTIDE SEQUENCE [LARGE SCALE GENOMIC DNA]</scope>
    <source>
        <strain evidence="7">ATCC 8486</strain>
    </source>
</reference>
<dbReference type="KEGG" id="elim:B2M23_17165"/>
<feature type="compositionally biased region" description="Polar residues" evidence="4">
    <location>
        <begin position="1"/>
        <end position="17"/>
    </location>
</feature>
<dbReference type="SUPFAM" id="SSF50494">
    <property type="entry name" value="Trypsin-like serine proteases"/>
    <property type="match status" value="1"/>
</dbReference>
<organism evidence="6 7">
    <name type="scientific">Eubacterium limosum</name>
    <dbReference type="NCBI Taxonomy" id="1736"/>
    <lineage>
        <taxon>Bacteria</taxon>
        <taxon>Bacillati</taxon>
        <taxon>Bacillota</taxon>
        <taxon>Clostridia</taxon>
        <taxon>Eubacteriales</taxon>
        <taxon>Eubacteriaceae</taxon>
        <taxon>Eubacterium</taxon>
    </lineage>
</organism>
<evidence type="ECO:0000256" key="1">
    <source>
        <dbReference type="ARBA" id="ARBA00010541"/>
    </source>
</evidence>
<dbReference type="Pfam" id="PF13365">
    <property type="entry name" value="Trypsin_2"/>
    <property type="match status" value="1"/>
</dbReference>
<dbReference type="Gene3D" id="2.40.10.10">
    <property type="entry name" value="Trypsin-like serine proteases"/>
    <property type="match status" value="2"/>
</dbReference>
<keyword evidence="2 6" id="KW-0645">Protease</keyword>
<dbReference type="SUPFAM" id="SSF50156">
    <property type="entry name" value="PDZ domain-like"/>
    <property type="match status" value="1"/>
</dbReference>
<evidence type="ECO:0000259" key="5">
    <source>
        <dbReference type="PROSITE" id="PS50106"/>
    </source>
</evidence>
<dbReference type="Gene3D" id="2.30.42.10">
    <property type="match status" value="1"/>
</dbReference>
<dbReference type="GO" id="GO:0006508">
    <property type="term" value="P:proteolysis"/>
    <property type="evidence" value="ECO:0007669"/>
    <property type="project" value="UniProtKB-KW"/>
</dbReference>
<dbReference type="PANTHER" id="PTHR43343">
    <property type="entry name" value="PEPTIDASE S12"/>
    <property type="match status" value="1"/>
</dbReference>
<dbReference type="InterPro" id="IPR001940">
    <property type="entry name" value="Peptidase_S1C"/>
</dbReference>
<evidence type="ECO:0000256" key="3">
    <source>
        <dbReference type="ARBA" id="ARBA00022801"/>
    </source>
</evidence>
<feature type="domain" description="PDZ" evidence="5">
    <location>
        <begin position="300"/>
        <end position="397"/>
    </location>
</feature>
<dbReference type="Proteomes" id="UP000192391">
    <property type="component" value="Chromosome"/>
</dbReference>
<dbReference type="InterPro" id="IPR001478">
    <property type="entry name" value="PDZ"/>
</dbReference>
<dbReference type="InterPro" id="IPR036034">
    <property type="entry name" value="PDZ_sf"/>
</dbReference>
<dbReference type="EMBL" id="CP019962">
    <property type="protein sequence ID" value="ARD67158.1"/>
    <property type="molecule type" value="Genomic_DNA"/>
</dbReference>
<name>A0AAC9QWW7_EUBLI</name>
<evidence type="ECO:0000256" key="2">
    <source>
        <dbReference type="ARBA" id="ARBA00022670"/>
    </source>
</evidence>
<comment type="similarity">
    <text evidence="1">Belongs to the peptidase S1C family.</text>
</comment>
<dbReference type="PANTHER" id="PTHR43343:SF3">
    <property type="entry name" value="PROTEASE DO-LIKE 8, CHLOROPLASTIC"/>
    <property type="match status" value="1"/>
</dbReference>
<dbReference type="PRINTS" id="PR00834">
    <property type="entry name" value="PROTEASES2C"/>
</dbReference>
<dbReference type="PROSITE" id="PS50106">
    <property type="entry name" value="PDZ"/>
    <property type="match status" value="1"/>
</dbReference>
<evidence type="ECO:0000256" key="4">
    <source>
        <dbReference type="SAM" id="MobiDB-lite"/>
    </source>
</evidence>
<keyword evidence="3" id="KW-0378">Hydrolase</keyword>
<sequence>MEDQMNDQYTNNQFTNNNDEEPKVENALVPIDGDQKKKKKWFAGKNVFAKKTGAMMAVGLVLSGACGFGGGMLASNLGGNNKSVMYQSVERTSTNSSETSNSGAMTTQQIAESAGNSVVEIKTETVTKDSRLQQAVSEGAGSGVIVTNDGYVVTNNHVIDGASKITVTLKSGESYEATLVGTDATSDVALLKINASNLQPAVMGDSDKLSVGETVVAIGNPLGELGGTVTDGIVSALNREITIDGDTMNLLQTNAAINPGNSGGGLFNEYGELVGIVDAKSTGTGVEGLGFAIPINDVKTVVESLSQNGYVKGRPSLGVSLVDVNSAETAMQYRVSEMGVYVAKVADNSGASAAGIQSGDMIVSVDGTAVSSAADVKTAIKSHQVGDTVKIEVQRNGSMLTLNATLGEETPTTNN</sequence>
<proteinExistence type="inferred from homology"/>
<dbReference type="InterPro" id="IPR009003">
    <property type="entry name" value="Peptidase_S1_PA"/>
</dbReference>
<dbReference type="InterPro" id="IPR051201">
    <property type="entry name" value="Chloro_Bact_Ser_Proteases"/>
</dbReference>
<gene>
    <name evidence="6" type="ORF">B2M23_17165</name>
</gene>
<accession>A0AAC9QWW7</accession>
<dbReference type="InterPro" id="IPR043504">
    <property type="entry name" value="Peptidase_S1_PA_chymotrypsin"/>
</dbReference>
<dbReference type="GO" id="GO:0004252">
    <property type="term" value="F:serine-type endopeptidase activity"/>
    <property type="evidence" value="ECO:0007669"/>
    <property type="project" value="InterPro"/>
</dbReference>
<evidence type="ECO:0000313" key="6">
    <source>
        <dbReference type="EMBL" id="ARD67158.1"/>
    </source>
</evidence>
<evidence type="ECO:0000313" key="7">
    <source>
        <dbReference type="Proteomes" id="UP000192391"/>
    </source>
</evidence>
<dbReference type="Pfam" id="PF13180">
    <property type="entry name" value="PDZ_2"/>
    <property type="match status" value="1"/>
</dbReference>
<protein>
    <submittedName>
        <fullName evidence="6">Serine protease HtrA</fullName>
    </submittedName>
</protein>
<dbReference type="SMART" id="SM00228">
    <property type="entry name" value="PDZ"/>
    <property type="match status" value="1"/>
</dbReference>
<dbReference type="AlphaFoldDB" id="A0AAC9QWW7"/>